<name>A0A7G9YUT1_9EURY</name>
<keyword evidence="4 6" id="KW-0408">Iron</keyword>
<reference evidence="8" key="1">
    <citation type="submission" date="2020-06" db="EMBL/GenBank/DDBJ databases">
        <title>Unique genomic features of the anaerobic methanotrophic archaea.</title>
        <authorList>
            <person name="Chadwick G.L."/>
            <person name="Skennerton C.T."/>
            <person name="Laso-Perez R."/>
            <person name="Leu A.O."/>
            <person name="Speth D.R."/>
            <person name="Yu H."/>
            <person name="Morgan-Lang C."/>
            <person name="Hatzenpichler R."/>
            <person name="Goudeau D."/>
            <person name="Malmstrom R."/>
            <person name="Brazelton W.J."/>
            <person name="Woyke T."/>
            <person name="Hallam S.J."/>
            <person name="Tyson G.W."/>
            <person name="Wegener G."/>
            <person name="Boetius A."/>
            <person name="Orphan V."/>
        </authorList>
    </citation>
    <scope>NUCLEOTIDE SEQUENCE</scope>
</reference>
<evidence type="ECO:0000256" key="4">
    <source>
        <dbReference type="ARBA" id="ARBA00023004"/>
    </source>
</evidence>
<feature type="domain" description="Radical SAM core" evidence="7">
    <location>
        <begin position="61"/>
        <end position="225"/>
    </location>
</feature>
<evidence type="ECO:0000256" key="2">
    <source>
        <dbReference type="ARBA" id="ARBA00022691"/>
    </source>
</evidence>
<dbReference type="InterPro" id="IPR013785">
    <property type="entry name" value="Aldolase_TIM"/>
</dbReference>
<evidence type="ECO:0000256" key="5">
    <source>
        <dbReference type="ARBA" id="ARBA00023014"/>
    </source>
</evidence>
<organism evidence="8">
    <name type="scientific">Candidatus Methanophagaceae archaeon ANME-1 ERB6</name>
    <dbReference type="NCBI Taxonomy" id="2759912"/>
    <lineage>
        <taxon>Archaea</taxon>
        <taxon>Methanobacteriati</taxon>
        <taxon>Methanobacteriota</taxon>
        <taxon>Stenosarchaea group</taxon>
        <taxon>Methanomicrobia</taxon>
        <taxon>Candidatus Methanophagales</taxon>
        <taxon>Candidatus Methanophagaceae</taxon>
    </lineage>
</organism>
<comment type="cofactor">
    <cofactor evidence="6">
        <name>[4Fe-4S] cluster</name>
        <dbReference type="ChEBI" id="CHEBI:49883"/>
    </cofactor>
    <text evidence="6">Binds 1 [4Fe-4S] cluster. The cluster is coordinated with 3 cysteines and an exchangeable S-adenosyl-L-methionine.</text>
</comment>
<dbReference type="GO" id="GO:0051539">
    <property type="term" value="F:4 iron, 4 sulfur cluster binding"/>
    <property type="evidence" value="ECO:0007669"/>
    <property type="project" value="UniProtKB-KW"/>
</dbReference>
<dbReference type="GO" id="GO:0003824">
    <property type="term" value="F:catalytic activity"/>
    <property type="evidence" value="ECO:0007669"/>
    <property type="project" value="InterPro"/>
</dbReference>
<evidence type="ECO:0000259" key="7">
    <source>
        <dbReference type="Pfam" id="PF04055"/>
    </source>
</evidence>
<gene>
    <name evidence="8" type="ORF">LBHPMFOL_00035</name>
</gene>
<dbReference type="SFLD" id="SFLDS00029">
    <property type="entry name" value="Radical_SAM"/>
    <property type="match status" value="1"/>
</dbReference>
<proteinExistence type="predicted"/>
<dbReference type="CDD" id="cd01335">
    <property type="entry name" value="Radical_SAM"/>
    <property type="match status" value="1"/>
</dbReference>
<evidence type="ECO:0000256" key="3">
    <source>
        <dbReference type="ARBA" id="ARBA00022723"/>
    </source>
</evidence>
<dbReference type="InterPro" id="IPR058240">
    <property type="entry name" value="rSAM_sf"/>
</dbReference>
<keyword evidence="1" id="KW-0004">4Fe-4S</keyword>
<dbReference type="PANTHER" id="PTHR30352">
    <property type="entry name" value="PYRUVATE FORMATE-LYASE-ACTIVATING ENZYME"/>
    <property type="match status" value="1"/>
</dbReference>
<dbReference type="Pfam" id="PF04055">
    <property type="entry name" value="Radical_SAM"/>
    <property type="match status" value="1"/>
</dbReference>
<dbReference type="SUPFAM" id="SSF102114">
    <property type="entry name" value="Radical SAM enzymes"/>
    <property type="match status" value="1"/>
</dbReference>
<feature type="binding site" evidence="6">
    <location>
        <position position="65"/>
    </location>
    <ligand>
        <name>[4Fe-4S] cluster</name>
        <dbReference type="ChEBI" id="CHEBI:49883"/>
        <note>4Fe-4S-S-AdoMet</note>
    </ligand>
</feature>
<feature type="binding site" evidence="6">
    <location>
        <position position="69"/>
    </location>
    <ligand>
        <name>[4Fe-4S] cluster</name>
        <dbReference type="ChEBI" id="CHEBI:49883"/>
        <note>4Fe-4S-S-AdoMet</note>
    </ligand>
</feature>
<evidence type="ECO:0000256" key="6">
    <source>
        <dbReference type="PIRSR" id="PIRSR004869-50"/>
    </source>
</evidence>
<dbReference type="PIRSF" id="PIRSF004869">
    <property type="entry name" value="PflX_prd"/>
    <property type="match status" value="1"/>
</dbReference>
<dbReference type="GO" id="GO:0046872">
    <property type="term" value="F:metal ion binding"/>
    <property type="evidence" value="ECO:0007669"/>
    <property type="project" value="UniProtKB-KW"/>
</dbReference>
<protein>
    <recommendedName>
        <fullName evidence="7">Radical SAM core domain-containing protein</fullName>
    </recommendedName>
</protein>
<evidence type="ECO:0000313" key="8">
    <source>
        <dbReference type="EMBL" id="QNO51765.1"/>
    </source>
</evidence>
<evidence type="ECO:0000256" key="1">
    <source>
        <dbReference type="ARBA" id="ARBA00022485"/>
    </source>
</evidence>
<keyword evidence="5 6" id="KW-0411">Iron-sulfur</keyword>
<dbReference type="Gene3D" id="3.20.20.70">
    <property type="entry name" value="Aldolase class I"/>
    <property type="match status" value="1"/>
</dbReference>
<dbReference type="PANTHER" id="PTHR30352:SF22">
    <property type="entry name" value="PYRUVATE FORMATE-LYASE ACTIVATING ENZYME HOMOLOG"/>
    <property type="match status" value="1"/>
</dbReference>
<dbReference type="InterPro" id="IPR016431">
    <property type="entry name" value="Pyrv-formate_lyase-activ_prd"/>
</dbReference>
<dbReference type="InterPro" id="IPR034457">
    <property type="entry name" value="Organic_radical-activating"/>
</dbReference>
<dbReference type="InterPro" id="IPR007197">
    <property type="entry name" value="rSAM"/>
</dbReference>
<dbReference type="EMBL" id="MT631477">
    <property type="protein sequence ID" value="QNO51765.1"/>
    <property type="molecule type" value="Genomic_DNA"/>
</dbReference>
<keyword evidence="2 6" id="KW-0949">S-adenosyl-L-methionine</keyword>
<keyword evidence="3 6" id="KW-0479">Metal-binding</keyword>
<accession>A0A7G9YUT1</accession>
<feature type="binding site" evidence="6">
    <location>
        <position position="72"/>
    </location>
    <ligand>
        <name>[4Fe-4S] cluster</name>
        <dbReference type="ChEBI" id="CHEBI:49883"/>
        <note>4Fe-4S-S-AdoMet</note>
    </ligand>
</feature>
<dbReference type="AlphaFoldDB" id="A0A7G9YUT1"/>
<sequence>MKEGERSYCGLKENVNGKLRSLAPKGHALMYAYIDPLPTNCCAAWFCSGSSQFGKVNIAVFFYGCNFDCIFCQNTSHKDLGAAKAVSIKDFVSKVLRKENAYCVCFFGGSPEPQLPFAIRASELILEDKRVRICWEWNGCGNRNLVKHAAEISRRSGGIVKFDLKAFNPDLSIALSGVPNERAYENFELIAEEFFEGSNPPVLTATTLLVPFYVDELEVENIARFIAGINPDIPYSLLVFHPDFHMRDMPITPREQVQRCYDAAKRHLKNVNIGNKQLLGL</sequence>